<dbReference type="OrthoDB" id="44756at2759"/>
<evidence type="ECO:0000256" key="3">
    <source>
        <dbReference type="ARBA" id="ARBA00011276"/>
    </source>
</evidence>
<dbReference type="GO" id="GO:0005886">
    <property type="term" value="C:plasma membrane"/>
    <property type="evidence" value="ECO:0007669"/>
    <property type="project" value="TreeGrafter"/>
</dbReference>
<proteinExistence type="inferred from homology"/>
<keyword evidence="6" id="KW-1133">Transmembrane helix</keyword>
<dbReference type="AlphaFoldDB" id="A0A316YCJ6"/>
<dbReference type="InterPro" id="IPR018937">
    <property type="entry name" value="MMgT"/>
</dbReference>
<name>A0A316YCJ6_9BASI</name>
<evidence type="ECO:0000256" key="2">
    <source>
        <dbReference type="ARBA" id="ARBA00006109"/>
    </source>
</evidence>
<comment type="similarity">
    <text evidence="2">Belongs to the membrane magnesium transporter (TC 1.A.67) family.</text>
</comment>
<organism evidence="8 9">
    <name type="scientific">Acaromyces ingoldii</name>
    <dbReference type="NCBI Taxonomy" id="215250"/>
    <lineage>
        <taxon>Eukaryota</taxon>
        <taxon>Fungi</taxon>
        <taxon>Dikarya</taxon>
        <taxon>Basidiomycota</taxon>
        <taxon>Ustilaginomycotina</taxon>
        <taxon>Exobasidiomycetes</taxon>
        <taxon>Exobasidiales</taxon>
        <taxon>Cryptobasidiaceae</taxon>
        <taxon>Acaromyces</taxon>
    </lineage>
</organism>
<evidence type="ECO:0000256" key="7">
    <source>
        <dbReference type="ARBA" id="ARBA00023136"/>
    </source>
</evidence>
<dbReference type="GO" id="GO:0072546">
    <property type="term" value="C:EMC complex"/>
    <property type="evidence" value="ECO:0007669"/>
    <property type="project" value="TreeGrafter"/>
</dbReference>
<dbReference type="GO" id="GO:0005769">
    <property type="term" value="C:early endosome"/>
    <property type="evidence" value="ECO:0007669"/>
    <property type="project" value="TreeGrafter"/>
</dbReference>
<evidence type="ECO:0000256" key="5">
    <source>
        <dbReference type="ARBA" id="ARBA00022824"/>
    </source>
</evidence>
<protein>
    <recommendedName>
        <fullName evidence="10">Membrane magnesium transporter</fullName>
    </recommendedName>
</protein>
<dbReference type="Proteomes" id="UP000245768">
    <property type="component" value="Unassembled WGS sequence"/>
</dbReference>
<accession>A0A316YCJ6</accession>
<comment type="subunit">
    <text evidence="3">Component of the ER membrane protein complex (EMC).</text>
</comment>
<dbReference type="RefSeq" id="XP_025374405.1">
    <property type="nucleotide sequence ID" value="XM_025522881.1"/>
</dbReference>
<dbReference type="STRING" id="215250.A0A316YCJ6"/>
<dbReference type="InParanoid" id="A0A316YCJ6"/>
<dbReference type="Pfam" id="PF10270">
    <property type="entry name" value="MMgT"/>
    <property type="match status" value="1"/>
</dbReference>
<evidence type="ECO:0000256" key="4">
    <source>
        <dbReference type="ARBA" id="ARBA00022692"/>
    </source>
</evidence>
<dbReference type="GeneID" id="37044797"/>
<keyword evidence="7" id="KW-0472">Membrane</keyword>
<evidence type="ECO:0000313" key="8">
    <source>
        <dbReference type="EMBL" id="PWN87207.1"/>
    </source>
</evidence>
<dbReference type="PANTHER" id="PTHR21181:SF7">
    <property type="entry name" value="ER MEMBRANE PROTEIN COMPLEX SUBUNIT 5"/>
    <property type="match status" value="1"/>
</dbReference>
<keyword evidence="9" id="KW-1185">Reference proteome</keyword>
<keyword evidence="4" id="KW-0812">Transmembrane</keyword>
<evidence type="ECO:0000313" key="9">
    <source>
        <dbReference type="Proteomes" id="UP000245768"/>
    </source>
</evidence>
<gene>
    <name evidence="8" type="ORF">FA10DRAFT_269799</name>
</gene>
<evidence type="ECO:0008006" key="10">
    <source>
        <dbReference type="Google" id="ProtNLM"/>
    </source>
</evidence>
<evidence type="ECO:0000256" key="6">
    <source>
        <dbReference type="ARBA" id="ARBA00022989"/>
    </source>
</evidence>
<dbReference type="GO" id="GO:0022890">
    <property type="term" value="F:inorganic cation transmembrane transporter activity"/>
    <property type="evidence" value="ECO:0007669"/>
    <property type="project" value="TreeGrafter"/>
</dbReference>
<keyword evidence="5" id="KW-0256">Endoplasmic reticulum</keyword>
<dbReference type="EMBL" id="KZ819641">
    <property type="protein sequence ID" value="PWN87207.1"/>
    <property type="molecule type" value="Genomic_DNA"/>
</dbReference>
<dbReference type="PANTHER" id="PTHR21181">
    <property type="match status" value="1"/>
</dbReference>
<reference evidence="8 9" key="1">
    <citation type="journal article" date="2018" name="Mol. Biol. Evol.">
        <title>Broad Genomic Sampling Reveals a Smut Pathogenic Ancestry of the Fungal Clade Ustilaginomycotina.</title>
        <authorList>
            <person name="Kijpornyongpan T."/>
            <person name="Mondo S.J."/>
            <person name="Barry K."/>
            <person name="Sandor L."/>
            <person name="Lee J."/>
            <person name="Lipzen A."/>
            <person name="Pangilinan J."/>
            <person name="LaButti K."/>
            <person name="Hainaut M."/>
            <person name="Henrissat B."/>
            <person name="Grigoriev I.V."/>
            <person name="Spatafora J.W."/>
            <person name="Aime M.C."/>
        </authorList>
    </citation>
    <scope>NUCLEOTIDE SEQUENCE [LARGE SCALE GENOMIC DNA]</scope>
    <source>
        <strain evidence="8 9">MCA 4198</strain>
    </source>
</reference>
<evidence type="ECO:0000256" key="1">
    <source>
        <dbReference type="ARBA" id="ARBA00004477"/>
    </source>
</evidence>
<sequence length="118" mass="12523">MSSSPPPSALARLVLGLGALVFLHGAYSTYEHLALRKSLGLAADTSEAVPFDIKAETLVGLLVVLLGTCLTASPLKEVTWASEWSKRTIDEVDARPSFITFQHRGPLLFAASSAEAAK</sequence>
<dbReference type="GO" id="GO:0005794">
    <property type="term" value="C:Golgi apparatus"/>
    <property type="evidence" value="ECO:0007669"/>
    <property type="project" value="TreeGrafter"/>
</dbReference>
<comment type="subcellular location">
    <subcellularLocation>
        <location evidence="1">Endoplasmic reticulum membrane</location>
        <topology evidence="1">Multi-pass membrane protein</topology>
    </subcellularLocation>
</comment>